<reference evidence="3" key="1">
    <citation type="submission" date="2022-10" db="EMBL/GenBank/DDBJ databases">
        <title>Tapping the CABI collections for fungal endophytes: first genome assemblies for Collariella, Neodidymelliopsis, Ascochyta clinopodiicola, Didymella pomorum, Didymosphaeria variabile, Neocosmospora piperis and Neocucurbitaria cava.</title>
        <authorList>
            <person name="Hill R."/>
        </authorList>
    </citation>
    <scope>NUCLEOTIDE SEQUENCE</scope>
    <source>
        <strain evidence="3">IMI 355082</strain>
    </source>
</reference>
<feature type="compositionally biased region" description="Low complexity" evidence="1">
    <location>
        <begin position="95"/>
        <end position="105"/>
    </location>
</feature>
<dbReference type="Gene3D" id="3.40.630.30">
    <property type="match status" value="1"/>
</dbReference>
<dbReference type="GO" id="GO:0016747">
    <property type="term" value="F:acyltransferase activity, transferring groups other than amino-acyl groups"/>
    <property type="evidence" value="ECO:0007669"/>
    <property type="project" value="InterPro"/>
</dbReference>
<dbReference type="AlphaFoldDB" id="A0A9W8YL46"/>
<evidence type="ECO:0000259" key="2">
    <source>
        <dbReference type="PROSITE" id="PS51186"/>
    </source>
</evidence>
<sequence length="246" mass="27265">MPSPSFSISPIVEADIPGICALSGAAFEKDRHTLLKAAHPTRPCDHAGGMGGAVKYWLDIPNEKIMHMKAVDDETSEVIAFGVFGLRLSPPQPQPSSVKKPSNSVGQDYVKTDSPDLDGIARLEEHTSSHFADFQKRMMPDGVRCMYIMSMSVHPEHQGRGVGSALMKLGTDRADEEGVFCWVHSSKDGAEFYRKCGFETDDTLEIDLDYWADQMDPKLVPPAGDEKWGTYIFRYMIRQPKPVKGT</sequence>
<protein>
    <recommendedName>
        <fullName evidence="2">N-acetyltransferase domain-containing protein</fullName>
    </recommendedName>
</protein>
<name>A0A9W8YL46_9PEZI</name>
<organism evidence="3 4">
    <name type="scientific">Gnomoniopsis smithogilvyi</name>
    <dbReference type="NCBI Taxonomy" id="1191159"/>
    <lineage>
        <taxon>Eukaryota</taxon>
        <taxon>Fungi</taxon>
        <taxon>Dikarya</taxon>
        <taxon>Ascomycota</taxon>
        <taxon>Pezizomycotina</taxon>
        <taxon>Sordariomycetes</taxon>
        <taxon>Sordariomycetidae</taxon>
        <taxon>Diaporthales</taxon>
        <taxon>Gnomoniaceae</taxon>
        <taxon>Gnomoniopsis</taxon>
    </lineage>
</organism>
<dbReference type="PANTHER" id="PTHR42791:SF1">
    <property type="entry name" value="N-ACETYLTRANSFERASE DOMAIN-CONTAINING PROTEIN"/>
    <property type="match status" value="1"/>
</dbReference>
<comment type="caution">
    <text evidence="3">The sequence shown here is derived from an EMBL/GenBank/DDBJ whole genome shotgun (WGS) entry which is preliminary data.</text>
</comment>
<dbReference type="InterPro" id="IPR000182">
    <property type="entry name" value="GNAT_dom"/>
</dbReference>
<dbReference type="PROSITE" id="PS51186">
    <property type="entry name" value="GNAT"/>
    <property type="match status" value="1"/>
</dbReference>
<proteinExistence type="predicted"/>
<keyword evidence="4" id="KW-1185">Reference proteome</keyword>
<gene>
    <name evidence="3" type="ORF">N0V93_009992</name>
</gene>
<dbReference type="Pfam" id="PF13508">
    <property type="entry name" value="Acetyltransf_7"/>
    <property type="match status" value="1"/>
</dbReference>
<dbReference type="CDD" id="cd04301">
    <property type="entry name" value="NAT_SF"/>
    <property type="match status" value="1"/>
</dbReference>
<dbReference type="InterPro" id="IPR052523">
    <property type="entry name" value="Trichothecene_AcTrans"/>
</dbReference>
<dbReference type="SUPFAM" id="SSF55729">
    <property type="entry name" value="Acyl-CoA N-acyltransferases (Nat)"/>
    <property type="match status" value="1"/>
</dbReference>
<dbReference type="Proteomes" id="UP001140453">
    <property type="component" value="Unassembled WGS sequence"/>
</dbReference>
<dbReference type="PANTHER" id="PTHR42791">
    <property type="entry name" value="GNAT FAMILY ACETYLTRANSFERASE"/>
    <property type="match status" value="1"/>
</dbReference>
<evidence type="ECO:0000313" key="3">
    <source>
        <dbReference type="EMBL" id="KAJ4385563.1"/>
    </source>
</evidence>
<feature type="domain" description="N-acetyltransferase" evidence="2">
    <location>
        <begin position="66"/>
        <end position="220"/>
    </location>
</feature>
<dbReference type="EMBL" id="JAPEVB010000007">
    <property type="protein sequence ID" value="KAJ4385563.1"/>
    <property type="molecule type" value="Genomic_DNA"/>
</dbReference>
<accession>A0A9W8YL46</accession>
<dbReference type="InterPro" id="IPR016181">
    <property type="entry name" value="Acyl_CoA_acyltransferase"/>
</dbReference>
<evidence type="ECO:0000313" key="4">
    <source>
        <dbReference type="Proteomes" id="UP001140453"/>
    </source>
</evidence>
<evidence type="ECO:0000256" key="1">
    <source>
        <dbReference type="SAM" id="MobiDB-lite"/>
    </source>
</evidence>
<dbReference type="OrthoDB" id="410198at2759"/>
<feature type="region of interest" description="Disordered" evidence="1">
    <location>
        <begin position="91"/>
        <end position="110"/>
    </location>
</feature>